<organism evidence="4 5">
    <name type="scientific">Wickerhamomyces pijperi</name>
    <name type="common">Yeast</name>
    <name type="synonym">Pichia pijperi</name>
    <dbReference type="NCBI Taxonomy" id="599730"/>
    <lineage>
        <taxon>Eukaryota</taxon>
        <taxon>Fungi</taxon>
        <taxon>Dikarya</taxon>
        <taxon>Ascomycota</taxon>
        <taxon>Saccharomycotina</taxon>
        <taxon>Saccharomycetes</taxon>
        <taxon>Phaffomycetales</taxon>
        <taxon>Wickerhamomycetaceae</taxon>
        <taxon>Wickerhamomyces</taxon>
    </lineage>
</organism>
<evidence type="ECO:0000256" key="1">
    <source>
        <dbReference type="ARBA" id="ARBA00023186"/>
    </source>
</evidence>
<feature type="region of interest" description="Disordered" evidence="2">
    <location>
        <begin position="66"/>
        <end position="106"/>
    </location>
</feature>
<evidence type="ECO:0000256" key="2">
    <source>
        <dbReference type="SAM" id="MobiDB-lite"/>
    </source>
</evidence>
<feature type="compositionally biased region" description="Polar residues" evidence="2">
    <location>
        <begin position="72"/>
        <end position="83"/>
    </location>
</feature>
<dbReference type="Gene3D" id="1.10.287.110">
    <property type="entry name" value="DnaJ domain"/>
    <property type="match status" value="1"/>
</dbReference>
<reference evidence="4" key="1">
    <citation type="journal article" date="2021" name="Open Biol.">
        <title>Shared evolutionary footprints suggest mitochondrial oxidative damage underlies multiple complex I losses in fungi.</title>
        <authorList>
            <person name="Schikora-Tamarit M.A."/>
            <person name="Marcet-Houben M."/>
            <person name="Nosek J."/>
            <person name="Gabaldon T."/>
        </authorList>
    </citation>
    <scope>NUCLEOTIDE SEQUENCE</scope>
    <source>
        <strain evidence="4">CBS2887</strain>
    </source>
</reference>
<keyword evidence="1" id="KW-0143">Chaperone</keyword>
<name>A0A9P8QAL8_WICPI</name>
<feature type="domain" description="J" evidence="3">
    <location>
        <begin position="2"/>
        <end position="66"/>
    </location>
</feature>
<dbReference type="SUPFAM" id="SSF46565">
    <property type="entry name" value="Chaperone J-domain"/>
    <property type="match status" value="1"/>
</dbReference>
<dbReference type="AlphaFoldDB" id="A0A9P8QAL8"/>
<evidence type="ECO:0000313" key="4">
    <source>
        <dbReference type="EMBL" id="KAH3687052.1"/>
    </source>
</evidence>
<dbReference type="EMBL" id="JAEUBG010001036">
    <property type="protein sequence ID" value="KAH3687052.1"/>
    <property type="molecule type" value="Genomic_DNA"/>
</dbReference>
<dbReference type="Pfam" id="PF00226">
    <property type="entry name" value="DnaJ"/>
    <property type="match status" value="1"/>
</dbReference>
<reference evidence="4" key="2">
    <citation type="submission" date="2021-01" db="EMBL/GenBank/DDBJ databases">
        <authorList>
            <person name="Schikora-Tamarit M.A."/>
        </authorList>
    </citation>
    <scope>NUCLEOTIDE SEQUENCE</scope>
    <source>
        <strain evidence="4">CBS2887</strain>
    </source>
</reference>
<dbReference type="Proteomes" id="UP000774326">
    <property type="component" value="Unassembled WGS sequence"/>
</dbReference>
<feature type="region of interest" description="Disordered" evidence="2">
    <location>
        <begin position="213"/>
        <end position="289"/>
    </location>
</feature>
<dbReference type="PANTHER" id="PTHR44145:SF3">
    <property type="entry name" value="DNAJ HOMOLOG SUBFAMILY A MEMBER 3, MITOCHONDRIAL"/>
    <property type="match status" value="1"/>
</dbReference>
<comment type="caution">
    <text evidence="4">The sequence shown here is derived from an EMBL/GenBank/DDBJ whole genome shotgun (WGS) entry which is preliminary data.</text>
</comment>
<feature type="compositionally biased region" description="Basic and acidic residues" evidence="2">
    <location>
        <begin position="213"/>
        <end position="230"/>
    </location>
</feature>
<dbReference type="SMART" id="SM00271">
    <property type="entry name" value="DnaJ"/>
    <property type="match status" value="1"/>
</dbReference>
<evidence type="ECO:0000259" key="3">
    <source>
        <dbReference type="PROSITE" id="PS50076"/>
    </source>
</evidence>
<protein>
    <recommendedName>
        <fullName evidence="3">J domain-containing protein</fullName>
    </recommendedName>
</protein>
<dbReference type="PRINTS" id="PR00625">
    <property type="entry name" value="JDOMAIN"/>
</dbReference>
<sequence length="390" mass="44974">MDHYSVLNLPRTATFDQVKKAYFQIARTHHPDKTNDIIKNEKFKMALNAYTVLIDVTKRTTYDASLGPENLLNKNSGNATGPTSKRKKTNPKTTRDSTQHPKTTSTFFNGYGSYGTASGFNAGFNFEWNNNQAKEKQQDQSSTNTSYEEIVKMLEKHKKKLDEYLRQESERKERQKRKEREKARELKQREVEERDRIRREREFLERQEIAKERLRQQQQQQEKKERKPEPEIIVISDDDDDEMVEEETETLNSNGKIPAADSSLDLESDTEEEESIIDNGTDRSSSSFPRTANSLLDRCIEGISSEVFNPGYITSNPLLKSPTSLSLQFNTISDLKLTLLNSLGRRTFKDLQHREELELDPLTVQKLYELDSIVLSHLQTLNGLGAETVL</sequence>
<feature type="compositionally biased region" description="Acidic residues" evidence="2">
    <location>
        <begin position="264"/>
        <end position="276"/>
    </location>
</feature>
<gene>
    <name evidence="4" type="ORF">WICPIJ_001965</name>
</gene>
<feature type="compositionally biased region" description="Acidic residues" evidence="2">
    <location>
        <begin position="236"/>
        <end position="249"/>
    </location>
</feature>
<dbReference type="CDD" id="cd06257">
    <property type="entry name" value="DnaJ"/>
    <property type="match status" value="1"/>
</dbReference>
<keyword evidence="5" id="KW-1185">Reference proteome</keyword>
<dbReference type="InterPro" id="IPR051938">
    <property type="entry name" value="Apopto_cytoskel_mod"/>
</dbReference>
<feature type="region of interest" description="Disordered" evidence="2">
    <location>
        <begin position="165"/>
        <end position="193"/>
    </location>
</feature>
<evidence type="ECO:0000313" key="5">
    <source>
        <dbReference type="Proteomes" id="UP000774326"/>
    </source>
</evidence>
<proteinExistence type="predicted"/>
<dbReference type="InterPro" id="IPR036869">
    <property type="entry name" value="J_dom_sf"/>
</dbReference>
<dbReference type="PANTHER" id="PTHR44145">
    <property type="entry name" value="DNAJ HOMOLOG SUBFAMILY A MEMBER 3, MITOCHONDRIAL"/>
    <property type="match status" value="1"/>
</dbReference>
<dbReference type="InterPro" id="IPR001623">
    <property type="entry name" value="DnaJ_domain"/>
</dbReference>
<accession>A0A9P8QAL8</accession>
<dbReference type="PROSITE" id="PS50076">
    <property type="entry name" value="DNAJ_2"/>
    <property type="match status" value="1"/>
</dbReference>
<dbReference type="OrthoDB" id="10250354at2759"/>